<protein>
    <submittedName>
        <fullName evidence="2">Uncharacterized protein</fullName>
    </submittedName>
</protein>
<evidence type="ECO:0000313" key="2">
    <source>
        <dbReference type="EMBL" id="CAH3043555.1"/>
    </source>
</evidence>
<sequence>MARNYGVESIPTEDQRVEDDYIDELIRKYLNNEDMNSFYEDTSIPSLTSPETDKWLGEVLPPDFNNNQDFSVPELFILENVSSLPDMFDDTGSDEEVLSILDEIIMKDEKKTEAKVVVSGEVKHVQTTPKLERKRHATALNGDPTSQNMKKIQRTSVNRRVQPTCRRPIIMKSRTKRRNVEE</sequence>
<reference evidence="2 3" key="1">
    <citation type="submission" date="2022-05" db="EMBL/GenBank/DDBJ databases">
        <authorList>
            <consortium name="Genoscope - CEA"/>
            <person name="William W."/>
        </authorList>
    </citation>
    <scope>NUCLEOTIDE SEQUENCE [LARGE SCALE GENOMIC DNA]</scope>
</reference>
<evidence type="ECO:0000256" key="1">
    <source>
        <dbReference type="SAM" id="MobiDB-lite"/>
    </source>
</evidence>
<comment type="caution">
    <text evidence="2">The sequence shown here is derived from an EMBL/GenBank/DDBJ whole genome shotgun (WGS) entry which is preliminary data.</text>
</comment>
<proteinExistence type="predicted"/>
<accession>A0AAU9W510</accession>
<organism evidence="2 3">
    <name type="scientific">Pocillopora meandrina</name>
    <dbReference type="NCBI Taxonomy" id="46732"/>
    <lineage>
        <taxon>Eukaryota</taxon>
        <taxon>Metazoa</taxon>
        <taxon>Cnidaria</taxon>
        <taxon>Anthozoa</taxon>
        <taxon>Hexacorallia</taxon>
        <taxon>Scleractinia</taxon>
        <taxon>Astrocoeniina</taxon>
        <taxon>Pocilloporidae</taxon>
        <taxon>Pocillopora</taxon>
    </lineage>
</organism>
<dbReference type="EMBL" id="CALNXJ010000007">
    <property type="protein sequence ID" value="CAH3043555.1"/>
    <property type="molecule type" value="Genomic_DNA"/>
</dbReference>
<dbReference type="AlphaFoldDB" id="A0AAU9W510"/>
<feature type="region of interest" description="Disordered" evidence="1">
    <location>
        <begin position="134"/>
        <end position="160"/>
    </location>
</feature>
<feature type="compositionally biased region" description="Polar residues" evidence="1">
    <location>
        <begin position="143"/>
        <end position="160"/>
    </location>
</feature>
<evidence type="ECO:0000313" key="3">
    <source>
        <dbReference type="Proteomes" id="UP001159428"/>
    </source>
</evidence>
<dbReference type="Proteomes" id="UP001159428">
    <property type="component" value="Unassembled WGS sequence"/>
</dbReference>
<name>A0AAU9W510_9CNID</name>
<keyword evidence="3" id="KW-1185">Reference proteome</keyword>
<gene>
    <name evidence="2" type="ORF">PMEA_00031611</name>
</gene>